<evidence type="ECO:0000256" key="2">
    <source>
        <dbReference type="ARBA" id="ARBA00022670"/>
    </source>
</evidence>
<dbReference type="Proteomes" id="UP000237000">
    <property type="component" value="Unassembled WGS sequence"/>
</dbReference>
<dbReference type="SUPFAM" id="SSF54001">
    <property type="entry name" value="Cysteine proteinases"/>
    <property type="match status" value="1"/>
</dbReference>
<evidence type="ECO:0000256" key="1">
    <source>
        <dbReference type="ARBA" id="ARBA00005234"/>
    </source>
</evidence>
<dbReference type="InterPro" id="IPR003653">
    <property type="entry name" value="Peptidase_C48_C"/>
</dbReference>
<gene>
    <name evidence="5" type="ORF">TorRG33x02_118630</name>
</gene>
<protein>
    <submittedName>
        <fullName evidence="5">Ulp1 protease family, C-terminal catalytic domain containing protein</fullName>
    </submittedName>
</protein>
<reference evidence="6" key="1">
    <citation type="submission" date="2016-06" db="EMBL/GenBank/DDBJ databases">
        <title>Parallel loss of symbiosis genes in relatives of nitrogen-fixing non-legume Parasponia.</title>
        <authorList>
            <person name="Van Velzen R."/>
            <person name="Holmer R."/>
            <person name="Bu F."/>
            <person name="Rutten L."/>
            <person name="Van Zeijl A."/>
            <person name="Liu W."/>
            <person name="Santuari L."/>
            <person name="Cao Q."/>
            <person name="Sharma T."/>
            <person name="Shen D."/>
            <person name="Roswanjaya Y."/>
            <person name="Wardhani T."/>
            <person name="Kalhor M.S."/>
            <person name="Jansen J."/>
            <person name="Van den Hoogen J."/>
            <person name="Gungor B."/>
            <person name="Hartog M."/>
            <person name="Hontelez J."/>
            <person name="Verver J."/>
            <person name="Yang W.-C."/>
            <person name="Schijlen E."/>
            <person name="Repin R."/>
            <person name="Schilthuizen M."/>
            <person name="Schranz E."/>
            <person name="Heidstra R."/>
            <person name="Miyata K."/>
            <person name="Fedorova E."/>
            <person name="Kohlen W."/>
            <person name="Bisseling T."/>
            <person name="Smit S."/>
            <person name="Geurts R."/>
        </authorList>
    </citation>
    <scope>NUCLEOTIDE SEQUENCE [LARGE SCALE GENOMIC DNA]</scope>
    <source>
        <strain evidence="6">cv. RG33-2</strain>
    </source>
</reference>
<dbReference type="Gene3D" id="3.40.395.10">
    <property type="entry name" value="Adenoviral Proteinase, Chain A"/>
    <property type="match status" value="1"/>
</dbReference>
<organism evidence="5 6">
    <name type="scientific">Trema orientale</name>
    <name type="common">Charcoal tree</name>
    <name type="synonym">Celtis orientalis</name>
    <dbReference type="NCBI Taxonomy" id="63057"/>
    <lineage>
        <taxon>Eukaryota</taxon>
        <taxon>Viridiplantae</taxon>
        <taxon>Streptophyta</taxon>
        <taxon>Embryophyta</taxon>
        <taxon>Tracheophyta</taxon>
        <taxon>Spermatophyta</taxon>
        <taxon>Magnoliopsida</taxon>
        <taxon>eudicotyledons</taxon>
        <taxon>Gunneridae</taxon>
        <taxon>Pentapetalae</taxon>
        <taxon>rosids</taxon>
        <taxon>fabids</taxon>
        <taxon>Rosales</taxon>
        <taxon>Cannabaceae</taxon>
        <taxon>Trema</taxon>
    </lineage>
</organism>
<evidence type="ECO:0000313" key="6">
    <source>
        <dbReference type="Proteomes" id="UP000237000"/>
    </source>
</evidence>
<proteinExistence type="inferred from homology"/>
<dbReference type="GO" id="GO:0006508">
    <property type="term" value="P:proteolysis"/>
    <property type="evidence" value="ECO:0007669"/>
    <property type="project" value="UniProtKB-KW"/>
</dbReference>
<name>A0A2P5F3J9_TREOI</name>
<dbReference type="Pfam" id="PF02902">
    <property type="entry name" value="Peptidase_C48"/>
    <property type="match status" value="1"/>
</dbReference>
<accession>A0A2P5F3J9</accession>
<comment type="caution">
    <text evidence="5">The sequence shown here is derived from an EMBL/GenBank/DDBJ whole genome shotgun (WGS) entry which is preliminary data.</text>
</comment>
<dbReference type="OrthoDB" id="1107842at2759"/>
<feature type="domain" description="Ubiquitin-like protease family profile" evidence="4">
    <location>
        <begin position="6"/>
        <end position="154"/>
    </location>
</feature>
<keyword evidence="3" id="KW-0378">Hydrolase</keyword>
<dbReference type="GO" id="GO:0008234">
    <property type="term" value="F:cysteine-type peptidase activity"/>
    <property type="evidence" value="ECO:0007669"/>
    <property type="project" value="InterPro"/>
</dbReference>
<evidence type="ECO:0000256" key="3">
    <source>
        <dbReference type="ARBA" id="ARBA00022801"/>
    </source>
</evidence>
<dbReference type="AlphaFoldDB" id="A0A2P5F3J9"/>
<dbReference type="InterPro" id="IPR038765">
    <property type="entry name" value="Papain-like_cys_pep_sf"/>
</dbReference>
<evidence type="ECO:0000259" key="4">
    <source>
        <dbReference type="Pfam" id="PF02902"/>
    </source>
</evidence>
<sequence length="214" mass="24731">MYSLHLQHIDAAFRLIREHLWLFPKTYRKKVALADTIYVACMNGRWEAFRKNSNKAKFKWDDQLTDYAKGDTNNFQRGWEEVDEVYYPLNIGSNHRVLVQIDLPTHMLTVYDSDQTLYNDARVEEAMRPMMKMLPYYLLSPSIKATKSFSSKQSVFSFSARAYHWLLKDLLCGAALTHEFLTSFRSYPGFLGILVNLGTSPSVLGIGELPISRS</sequence>
<keyword evidence="2 5" id="KW-0645">Protease</keyword>
<dbReference type="EMBL" id="JXTC01000066">
    <property type="protein sequence ID" value="PON92358.1"/>
    <property type="molecule type" value="Genomic_DNA"/>
</dbReference>
<evidence type="ECO:0000313" key="5">
    <source>
        <dbReference type="EMBL" id="PON92358.1"/>
    </source>
</evidence>
<dbReference type="InParanoid" id="A0A2P5F3J9"/>
<keyword evidence="6" id="KW-1185">Reference proteome</keyword>
<comment type="similarity">
    <text evidence="1">Belongs to the peptidase C48 family.</text>
</comment>